<gene>
    <name evidence="1" type="ORF">CHARACLAT_023256</name>
</gene>
<evidence type="ECO:0000313" key="2">
    <source>
        <dbReference type="Proteomes" id="UP001352852"/>
    </source>
</evidence>
<organism evidence="1 2">
    <name type="scientific">Characodon lateralis</name>
    <dbReference type="NCBI Taxonomy" id="208331"/>
    <lineage>
        <taxon>Eukaryota</taxon>
        <taxon>Metazoa</taxon>
        <taxon>Chordata</taxon>
        <taxon>Craniata</taxon>
        <taxon>Vertebrata</taxon>
        <taxon>Euteleostomi</taxon>
        <taxon>Actinopterygii</taxon>
        <taxon>Neopterygii</taxon>
        <taxon>Teleostei</taxon>
        <taxon>Neoteleostei</taxon>
        <taxon>Acanthomorphata</taxon>
        <taxon>Ovalentaria</taxon>
        <taxon>Atherinomorphae</taxon>
        <taxon>Cyprinodontiformes</taxon>
        <taxon>Goodeidae</taxon>
        <taxon>Characodon</taxon>
    </lineage>
</organism>
<name>A0ABU7CQI9_9TELE</name>
<dbReference type="EMBL" id="JAHUTJ010002447">
    <property type="protein sequence ID" value="MED6265236.1"/>
    <property type="molecule type" value="Genomic_DNA"/>
</dbReference>
<comment type="caution">
    <text evidence="1">The sequence shown here is derived from an EMBL/GenBank/DDBJ whole genome shotgun (WGS) entry which is preliminary data.</text>
</comment>
<accession>A0ABU7CQI9</accession>
<proteinExistence type="predicted"/>
<reference evidence="1 2" key="1">
    <citation type="submission" date="2021-06" db="EMBL/GenBank/DDBJ databases">
        <authorList>
            <person name="Palmer J.M."/>
        </authorList>
    </citation>
    <scope>NUCLEOTIDE SEQUENCE [LARGE SCALE GENOMIC DNA]</scope>
    <source>
        <strain evidence="1 2">CL_MEX2019</strain>
        <tissue evidence="1">Muscle</tissue>
    </source>
</reference>
<sequence length="90" mass="10274">MTGVSVSLYNPCIWHNSLKYKLGNYRAKVKPQPKLRRNFGETIAVHIPGEVGSILTQTIEPVQEALWGRNLIRPLICWMRTTALSLEKKL</sequence>
<evidence type="ECO:0000313" key="1">
    <source>
        <dbReference type="EMBL" id="MED6265236.1"/>
    </source>
</evidence>
<keyword evidence="2" id="KW-1185">Reference proteome</keyword>
<protein>
    <submittedName>
        <fullName evidence="1">Uncharacterized protein</fullName>
    </submittedName>
</protein>
<dbReference type="Proteomes" id="UP001352852">
    <property type="component" value="Unassembled WGS sequence"/>
</dbReference>